<feature type="region of interest" description="Disordered" evidence="1">
    <location>
        <begin position="783"/>
        <end position="818"/>
    </location>
</feature>
<organism evidence="2">
    <name type="scientific">Chlamydomonas chlamydogama</name>
    <dbReference type="NCBI Taxonomy" id="225041"/>
    <lineage>
        <taxon>Eukaryota</taxon>
        <taxon>Viridiplantae</taxon>
        <taxon>Chlorophyta</taxon>
        <taxon>core chlorophytes</taxon>
        <taxon>Chlorophyceae</taxon>
        <taxon>CS clade</taxon>
        <taxon>Chlamydomonadales</taxon>
        <taxon>Chlamydomonadaceae</taxon>
        <taxon>Chlamydomonas</taxon>
    </lineage>
</organism>
<evidence type="ECO:0000256" key="1">
    <source>
        <dbReference type="SAM" id="MobiDB-lite"/>
    </source>
</evidence>
<accession>A0A7S2VVT2</accession>
<dbReference type="EMBL" id="HBHD01001124">
    <property type="protein sequence ID" value="CAD9651790.1"/>
    <property type="molecule type" value="Transcribed_RNA"/>
</dbReference>
<reference evidence="2" key="1">
    <citation type="submission" date="2021-01" db="EMBL/GenBank/DDBJ databases">
        <authorList>
            <person name="Corre E."/>
            <person name="Pelletier E."/>
            <person name="Niang G."/>
            <person name="Scheremetjew M."/>
            <person name="Finn R."/>
            <person name="Kale V."/>
            <person name="Holt S."/>
            <person name="Cochrane G."/>
            <person name="Meng A."/>
            <person name="Brown T."/>
            <person name="Cohen L."/>
        </authorList>
    </citation>
    <scope>NUCLEOTIDE SEQUENCE</scope>
    <source>
        <strain evidence="2">SAG 11-48b</strain>
    </source>
</reference>
<sequence length="917" mass="101062">MANPWDLQLVEVIQTAAGDDLDWRRTAVKALGNASDLEKVDIITAHSKRPSLAKDIIDKAIADYNGGHSPDPAPSTVRLSQDEVVHSLVQQFGKMFATCRKRGVQLKRNGSIPIPQGQVLLEFGQYLALAGYEGAVDELITVLLLLQHNFTASGNEGFEGTEQLLRLAGAPGIGKTTFASAAWDLVMPRMKQLQESHSQMWTDWKREYDPQELLKRLQASWSGQHGPLVFTMDMSQKDYRKLHNVEATEGTEQQVAARMLWAALDTSSAGILNFEAFLLALKSAPQPLLQSLTPEIVQRFVLQAAGVPNEAASTIVWVWDEVNAIQLLPGQEVTFCQQHLSEAVIARMRVQLERHKGGLDVLPVLVACTTRGSSTSLGLTASKKARVLDLQVPLREELQVELPLVVMDLFRRLDPPPCAIASQLQTRAISGSASLSQLTAEQRQALANLCPQHVRNALEWAGGNVRSATHLLGALSGQPEGRTQHLQVGSFEWWDAGKSRPLGEVVNMLVNRMEQAGWDRWLSTDGPNYPLLVRLVAHCLCNVPLQRSSVLQTKGGDITVEQLERDGVVQLVSMGKHLEVAEQPDMMDKRVVLPPALLAAYLRRVQRPPGKSGSPTLKLVQGMIEASRVREHDDLTITLLRLQMFGDVMDRKALQLDELLPSLTGTSVGATLVKIPETGFLPSLRGQDLPQGRLQQLVEAAVASASEPWCWLLGGSCGPDSWMVLRKSDSGGQCTSGCIVLHLQSKLTERDAAFTWDKVLAEVQKVQPTNPKFDATEVLAIITDHRPPKRHGHRPGSGGNRGSGSSSGNRPSTNKPWQELVEGRPVHLDAMRMWVTVVFREQQWQVRGGAALLYDLLRLGSDMASEQHLPQGGSPYDHPMLLAQKTGRPGRPKLMPRPDAIHAWQQWEDAHNKKQKM</sequence>
<gene>
    <name evidence="2" type="ORF">CCHL1392_LOCUS596</name>
</gene>
<proteinExistence type="predicted"/>
<name>A0A7S2VVT2_9CHLO</name>
<evidence type="ECO:0000313" key="2">
    <source>
        <dbReference type="EMBL" id="CAD9651790.1"/>
    </source>
</evidence>
<feature type="compositionally biased region" description="Low complexity" evidence="1">
    <location>
        <begin position="803"/>
        <end position="812"/>
    </location>
</feature>
<protein>
    <submittedName>
        <fullName evidence="2">Uncharacterized protein</fullName>
    </submittedName>
</protein>
<dbReference type="AlphaFoldDB" id="A0A7S2VVT2"/>